<dbReference type="EC" id="2.7.2.3" evidence="3"/>
<dbReference type="PANTHER" id="PTHR11406">
    <property type="entry name" value="PHOSPHOGLYCERATE KINASE"/>
    <property type="match status" value="1"/>
</dbReference>
<dbReference type="Pfam" id="PF00162">
    <property type="entry name" value="PGK"/>
    <property type="match status" value="1"/>
</dbReference>
<evidence type="ECO:0000256" key="1">
    <source>
        <dbReference type="ARBA" id="ARBA00000642"/>
    </source>
</evidence>
<dbReference type="GO" id="GO:0043531">
    <property type="term" value="F:ADP binding"/>
    <property type="evidence" value="ECO:0007669"/>
    <property type="project" value="TreeGrafter"/>
</dbReference>
<dbReference type="HAMAP" id="MF_00145">
    <property type="entry name" value="Phosphoglyc_kinase"/>
    <property type="match status" value="1"/>
</dbReference>
<dbReference type="EMBL" id="EU016664">
    <property type="protein sequence ID" value="ABZ10034.1"/>
    <property type="molecule type" value="Genomic_DNA"/>
</dbReference>
<dbReference type="GO" id="GO:0005524">
    <property type="term" value="F:ATP binding"/>
    <property type="evidence" value="ECO:0007669"/>
    <property type="project" value="UniProtKB-KW"/>
</dbReference>
<dbReference type="GO" id="GO:0004618">
    <property type="term" value="F:phosphoglycerate kinase activity"/>
    <property type="evidence" value="ECO:0007669"/>
    <property type="project" value="UniProtKB-EC"/>
</dbReference>
<keyword evidence="5" id="KW-0547">Nucleotide-binding</keyword>
<keyword evidence="7" id="KW-0067">ATP-binding</keyword>
<evidence type="ECO:0000256" key="5">
    <source>
        <dbReference type="ARBA" id="ARBA00022741"/>
    </source>
</evidence>
<evidence type="ECO:0000256" key="4">
    <source>
        <dbReference type="ARBA" id="ARBA00022679"/>
    </source>
</evidence>
<keyword evidence="6 8" id="KW-0418">Kinase</keyword>
<protein>
    <recommendedName>
        <fullName evidence="3">phosphoglycerate kinase</fullName>
        <ecNumber evidence="3">2.7.2.3</ecNumber>
    </recommendedName>
</protein>
<dbReference type="PRINTS" id="PR00477">
    <property type="entry name" value="PHGLYCKINASE"/>
</dbReference>
<accession>B3TBS5</accession>
<comment type="catalytic activity">
    <reaction evidence="1">
        <text>(2R)-3-phosphoglycerate + ATP = (2R)-3-phospho-glyceroyl phosphate + ADP</text>
        <dbReference type="Rhea" id="RHEA:14801"/>
        <dbReference type="ChEBI" id="CHEBI:30616"/>
        <dbReference type="ChEBI" id="CHEBI:57604"/>
        <dbReference type="ChEBI" id="CHEBI:58272"/>
        <dbReference type="ChEBI" id="CHEBI:456216"/>
        <dbReference type="EC" id="2.7.2.3"/>
    </reaction>
</comment>
<dbReference type="InterPro" id="IPR036043">
    <property type="entry name" value="Phosphoglycerate_kinase_sf"/>
</dbReference>
<evidence type="ECO:0000256" key="7">
    <source>
        <dbReference type="ARBA" id="ARBA00022840"/>
    </source>
</evidence>
<reference evidence="8" key="1">
    <citation type="journal article" date="2008" name="ISME J.">
        <title>Genomic patterns of recombination, clonal divergence and environment in marine microbial populations.</title>
        <authorList>
            <person name="Konstantinidis K.T."/>
            <person name="Delong E.F."/>
        </authorList>
    </citation>
    <scope>NUCLEOTIDE SEQUENCE</scope>
</reference>
<dbReference type="PIRSF" id="PIRSF000724">
    <property type="entry name" value="Pgk"/>
    <property type="match status" value="1"/>
</dbReference>
<dbReference type="GO" id="GO:0006096">
    <property type="term" value="P:glycolytic process"/>
    <property type="evidence" value="ECO:0007669"/>
    <property type="project" value="InterPro"/>
</dbReference>
<sequence length="421" mass="44882">MGDSFLTLDDLPPGGKTVLLRVDINSSINPETGALLDDTRIRRHAATAELLAEAGARVAILAHQSRPGLLDCVPLERHARRLAHLIDRPVEFIPDVHGELARDAISSLEPGEVVMLDNVRFDAEEVAVSSWNGEDFTPQADTTLVRNLAPLADMFVNDAFAAAHRCQPSLVGFTEVLPMATGLVMERELRKLGGAIADGPAPRIALLGGSKAADSVAIAHHFLSQGVDEVLTGGVVANLFLMAGGIDIGAPSTTYIREHIADWEQVVADALTLRKEFGDRLMVPVDVAVSDGGLRHGLPVSELPTKHPVHDIGLETLVAYLARLEKAGTIIANGPFGVFENPEFAASTREIFTAMANSDALTVVGGGETAMVFTQMGLADRVNHVSTGGGACIAFMSGRMMPVLEALRHSKRRFDEGGYNK</sequence>
<evidence type="ECO:0000256" key="3">
    <source>
        <dbReference type="ARBA" id="ARBA00013061"/>
    </source>
</evidence>
<dbReference type="SUPFAM" id="SSF53748">
    <property type="entry name" value="Phosphoglycerate kinase"/>
    <property type="match status" value="1"/>
</dbReference>
<comment type="similarity">
    <text evidence="2">Belongs to the phosphoglycerate kinase family.</text>
</comment>
<keyword evidence="4" id="KW-0808">Transferase</keyword>
<evidence type="ECO:0000313" key="8">
    <source>
        <dbReference type="EMBL" id="ABZ10034.1"/>
    </source>
</evidence>
<dbReference type="GO" id="GO:0006094">
    <property type="term" value="P:gluconeogenesis"/>
    <property type="evidence" value="ECO:0007669"/>
    <property type="project" value="TreeGrafter"/>
</dbReference>
<evidence type="ECO:0000256" key="6">
    <source>
        <dbReference type="ARBA" id="ARBA00022777"/>
    </source>
</evidence>
<dbReference type="InterPro" id="IPR015824">
    <property type="entry name" value="Phosphoglycerate_kinase_N"/>
</dbReference>
<dbReference type="AlphaFoldDB" id="B3TBS5"/>
<dbReference type="PANTHER" id="PTHR11406:SF23">
    <property type="entry name" value="PHOSPHOGLYCERATE KINASE 1, CHLOROPLASTIC-RELATED"/>
    <property type="match status" value="1"/>
</dbReference>
<name>B3TBS5_9ZZZZ</name>
<organism evidence="8">
    <name type="scientific">uncultured marine microorganism HF4000_APKG10F13</name>
    <dbReference type="NCBI Taxonomy" id="455557"/>
    <lineage>
        <taxon>unclassified sequences</taxon>
        <taxon>environmental samples</taxon>
    </lineage>
</organism>
<evidence type="ECO:0000256" key="2">
    <source>
        <dbReference type="ARBA" id="ARBA00008982"/>
    </source>
</evidence>
<dbReference type="FunFam" id="3.40.50.1260:FF:000006">
    <property type="entry name" value="Phosphoglycerate kinase"/>
    <property type="match status" value="1"/>
</dbReference>
<dbReference type="Gene3D" id="3.40.50.1260">
    <property type="entry name" value="Phosphoglycerate kinase, N-terminal domain"/>
    <property type="match status" value="2"/>
</dbReference>
<dbReference type="InterPro" id="IPR001576">
    <property type="entry name" value="Phosphoglycerate_kinase"/>
</dbReference>
<proteinExistence type="inferred from homology"/>
<gene>
    <name evidence="8" type="ORF">ALOHA_HF4000APKG10F13ctg1g18</name>
</gene>